<gene>
    <name evidence="2" type="ORF">EVAR_38960_1</name>
</gene>
<evidence type="ECO:0000313" key="3">
    <source>
        <dbReference type="Proteomes" id="UP000299102"/>
    </source>
</evidence>
<dbReference type="AlphaFoldDB" id="A0A4C1WA12"/>
<feature type="signal peptide" evidence="1">
    <location>
        <begin position="1"/>
        <end position="24"/>
    </location>
</feature>
<proteinExistence type="predicted"/>
<comment type="caution">
    <text evidence="2">The sequence shown here is derived from an EMBL/GenBank/DDBJ whole genome shotgun (WGS) entry which is preliminary data.</text>
</comment>
<evidence type="ECO:0000256" key="1">
    <source>
        <dbReference type="SAM" id="SignalP"/>
    </source>
</evidence>
<evidence type="ECO:0000313" key="2">
    <source>
        <dbReference type="EMBL" id="GBP47359.1"/>
    </source>
</evidence>
<name>A0A4C1WA12_EUMVA</name>
<reference evidence="2 3" key="1">
    <citation type="journal article" date="2019" name="Commun. Biol.">
        <title>The bagworm genome reveals a unique fibroin gene that provides high tensile strength.</title>
        <authorList>
            <person name="Kono N."/>
            <person name="Nakamura H."/>
            <person name="Ohtoshi R."/>
            <person name="Tomita M."/>
            <person name="Numata K."/>
            <person name="Arakawa K."/>
        </authorList>
    </citation>
    <scope>NUCLEOTIDE SEQUENCE [LARGE SCALE GENOMIC DNA]</scope>
</reference>
<keyword evidence="3" id="KW-1185">Reference proteome</keyword>
<feature type="chain" id="PRO_5020032569" evidence="1">
    <location>
        <begin position="25"/>
        <end position="148"/>
    </location>
</feature>
<accession>A0A4C1WA12</accession>
<protein>
    <submittedName>
        <fullName evidence="2">Uncharacterized protein</fullName>
    </submittedName>
</protein>
<sequence length="148" mass="15997">MTPMPVLFPILIFGFVYIWSPSGSRFHLGPGLALDSDRNRHPYLDPDAVLQPYPDLEPYRYIDAGSRGGFEINWSGSSCVSKARPRTHRGVGTAAQPGTGTASLVPCAAGEVVFPRAHLTNFHPCTARDNAARRKRTRVPRIGPAGGG</sequence>
<keyword evidence="1" id="KW-0732">Signal</keyword>
<organism evidence="2 3">
    <name type="scientific">Eumeta variegata</name>
    <name type="common">Bagworm moth</name>
    <name type="synonym">Eumeta japonica</name>
    <dbReference type="NCBI Taxonomy" id="151549"/>
    <lineage>
        <taxon>Eukaryota</taxon>
        <taxon>Metazoa</taxon>
        <taxon>Ecdysozoa</taxon>
        <taxon>Arthropoda</taxon>
        <taxon>Hexapoda</taxon>
        <taxon>Insecta</taxon>
        <taxon>Pterygota</taxon>
        <taxon>Neoptera</taxon>
        <taxon>Endopterygota</taxon>
        <taxon>Lepidoptera</taxon>
        <taxon>Glossata</taxon>
        <taxon>Ditrysia</taxon>
        <taxon>Tineoidea</taxon>
        <taxon>Psychidae</taxon>
        <taxon>Oiketicinae</taxon>
        <taxon>Eumeta</taxon>
    </lineage>
</organism>
<dbReference type="Proteomes" id="UP000299102">
    <property type="component" value="Unassembled WGS sequence"/>
</dbReference>
<dbReference type="EMBL" id="BGZK01000500">
    <property type="protein sequence ID" value="GBP47359.1"/>
    <property type="molecule type" value="Genomic_DNA"/>
</dbReference>